<dbReference type="AlphaFoldDB" id="A0A2Z4ABM6"/>
<reference evidence="2 3" key="1">
    <citation type="submission" date="2018-06" db="EMBL/GenBank/DDBJ databases">
        <title>Draft Genome Sequence of a Novel Marine Bacterium Related to the Verrucomicrobia.</title>
        <authorList>
            <person name="Vosseberg J."/>
            <person name="Martijn J."/>
            <person name="Ettema T.J.G."/>
        </authorList>
    </citation>
    <scope>NUCLEOTIDE SEQUENCE [LARGE SCALE GENOMIC DNA]</scope>
    <source>
        <strain evidence="2">TARA_B100001123</strain>
    </source>
</reference>
<accession>A0A2Z4ABM6</accession>
<proteinExistence type="predicted"/>
<name>A0A2Z4ABM6_9BACT</name>
<evidence type="ECO:0000313" key="2">
    <source>
        <dbReference type="EMBL" id="AWT59409.1"/>
    </source>
</evidence>
<evidence type="ECO:0000256" key="1">
    <source>
        <dbReference type="SAM" id="MobiDB-lite"/>
    </source>
</evidence>
<feature type="compositionally biased region" description="Basic and acidic residues" evidence="1">
    <location>
        <begin position="53"/>
        <end position="82"/>
    </location>
</feature>
<dbReference type="Proteomes" id="UP000247465">
    <property type="component" value="Chromosome"/>
</dbReference>
<gene>
    <name evidence="2" type="ORF">DF168_00598</name>
</gene>
<feature type="compositionally biased region" description="Basic and acidic residues" evidence="1">
    <location>
        <begin position="92"/>
        <end position="106"/>
    </location>
</feature>
<feature type="region of interest" description="Disordered" evidence="1">
    <location>
        <begin position="1"/>
        <end position="31"/>
    </location>
</feature>
<feature type="region of interest" description="Disordered" evidence="1">
    <location>
        <begin position="500"/>
        <end position="520"/>
    </location>
</feature>
<feature type="region of interest" description="Disordered" evidence="1">
    <location>
        <begin position="49"/>
        <end position="106"/>
    </location>
</feature>
<evidence type="ECO:0000313" key="3">
    <source>
        <dbReference type="Proteomes" id="UP000247465"/>
    </source>
</evidence>
<dbReference type="EMBL" id="CP029803">
    <property type="protein sequence ID" value="AWT59409.1"/>
    <property type="molecule type" value="Genomic_DNA"/>
</dbReference>
<feature type="compositionally biased region" description="Basic and acidic residues" evidence="1">
    <location>
        <begin position="18"/>
        <end position="31"/>
    </location>
</feature>
<dbReference type="KEGG" id="mtar:DF168_00598"/>
<protein>
    <submittedName>
        <fullName evidence="2">Uncharacterized protein</fullName>
    </submittedName>
</protein>
<feature type="compositionally biased region" description="Polar residues" evidence="1">
    <location>
        <begin position="1"/>
        <end position="14"/>
    </location>
</feature>
<sequence>MASQDPTGDSNLKLSSMKVEDRGAKDGEAEDKVDLALLRELEMGPEWIVPGYKAERSKESRGAGEKIRPKSPRIDWRHERGDRRKKPAIGKELGRRDSRSSRGSGIEKRNSLVEEFEVSFSPDEKAFQALAKAIRANCRTYELFEIARLILEKPERFVVMIRSSRKKESEKRKLYISVPDGLPFETEEDVTDYVLKNFIEEFFAIESIKVDPPTGKFPLVNQCSLTDEIIGPPNYHRYQEFERTHIAERLSHLSLAEARSRIESVKDPEKIECWLQKMTQQTLYKLRVSDDEGTTPPVFESLESAGRYLLVHQRQRVFKSSFAAKLGGREIDKLRAGSNLRLYIMQALEDQKRFPLATASFLRGRLKRMKFDVYKKGSKGINYVCAVRRKIGLSDNAFAEPVQELIDFIQKNPDIRAFDLPKELSKSPRTSDKVDESALDYKGRTVDQITHDLRWLVAEGYVIEYSNGRLQVATKGPPRANDSLLTKKGAEDLPLTQQKLKNQISDEKAESLPEAGKIGK</sequence>
<organism evidence="2 3">
    <name type="scientific">Candidatus Moanibacter tarae</name>
    <dbReference type="NCBI Taxonomy" id="2200854"/>
    <lineage>
        <taxon>Bacteria</taxon>
        <taxon>Pseudomonadati</taxon>
        <taxon>Verrucomicrobiota</taxon>
        <taxon>Opitutia</taxon>
        <taxon>Puniceicoccales</taxon>
        <taxon>Puniceicoccales incertae sedis</taxon>
        <taxon>Candidatus Moanibacter</taxon>
    </lineage>
</organism>